<evidence type="ECO:0000256" key="8">
    <source>
        <dbReference type="ARBA" id="ARBA00022927"/>
    </source>
</evidence>
<protein>
    <recommendedName>
        <fullName evidence="12">Importin-11</fullName>
    </recommendedName>
    <alternativeName>
        <fullName evidence="13">Ran-binding protein 11</fullName>
    </alternativeName>
</protein>
<dbReference type="InterPro" id="IPR058669">
    <property type="entry name" value="TPR_IPO7/11-like"/>
</dbReference>
<dbReference type="GO" id="GO:0005829">
    <property type="term" value="C:cytosol"/>
    <property type="evidence" value="ECO:0007669"/>
    <property type="project" value="TreeGrafter"/>
</dbReference>
<comment type="similarity">
    <text evidence="3">Belongs to the importin beta family.</text>
</comment>
<evidence type="ECO:0000313" key="16">
    <source>
        <dbReference type="EMBL" id="KAB0802021.1"/>
    </source>
</evidence>
<proteinExistence type="inferred from homology"/>
<evidence type="ECO:0000256" key="13">
    <source>
        <dbReference type="ARBA" id="ARBA00077811"/>
    </source>
</evidence>
<dbReference type="PROSITE" id="PS50166">
    <property type="entry name" value="IMPORTIN_B_NT"/>
    <property type="match status" value="1"/>
</dbReference>
<evidence type="ECO:0000256" key="2">
    <source>
        <dbReference type="ARBA" id="ARBA00004496"/>
    </source>
</evidence>
<reference evidence="15" key="1">
    <citation type="journal article" date="2016" name="Sci. Rep.">
        <title>Molecular characterization of firefly nuptial gifts: a multi-omics approach sheds light on postcopulatory sexual selection.</title>
        <authorList>
            <person name="Al-Wathiqui N."/>
            <person name="Fallon T.R."/>
            <person name="South A."/>
            <person name="Weng J.K."/>
            <person name="Lewis S.M."/>
        </authorList>
    </citation>
    <scope>NUCLEOTIDE SEQUENCE</scope>
</reference>
<dbReference type="EMBL" id="GEZM01007628">
    <property type="protein sequence ID" value="JAV95035.1"/>
    <property type="molecule type" value="Transcribed_RNA"/>
</dbReference>
<dbReference type="InterPro" id="IPR011989">
    <property type="entry name" value="ARM-like"/>
</dbReference>
<evidence type="ECO:0000256" key="3">
    <source>
        <dbReference type="ARBA" id="ARBA00007991"/>
    </source>
</evidence>
<gene>
    <name evidence="16" type="ORF">PPYR_04207</name>
</gene>
<keyword evidence="10" id="KW-0539">Nucleus</keyword>
<keyword evidence="6" id="KW-0597">Phosphoprotein</keyword>
<evidence type="ECO:0000256" key="7">
    <source>
        <dbReference type="ARBA" id="ARBA00022737"/>
    </source>
</evidence>
<dbReference type="FunCoup" id="A0A1Y1NEM3">
    <property type="interactions" value="1759"/>
</dbReference>
<dbReference type="PANTHER" id="PTHR10997:SF7">
    <property type="entry name" value="IMPORTIN-11"/>
    <property type="match status" value="1"/>
</dbReference>
<dbReference type="Pfam" id="PF03810">
    <property type="entry name" value="IBN_N"/>
    <property type="match status" value="1"/>
</dbReference>
<feature type="domain" description="Importin N-terminal" evidence="14">
    <location>
        <begin position="28"/>
        <end position="100"/>
    </location>
</feature>
<evidence type="ECO:0000256" key="11">
    <source>
        <dbReference type="ARBA" id="ARBA00062902"/>
    </source>
</evidence>
<dbReference type="Pfam" id="PF25758">
    <property type="entry name" value="TPR_IPO11"/>
    <property type="match status" value="1"/>
</dbReference>
<dbReference type="InterPro" id="IPR016024">
    <property type="entry name" value="ARM-type_fold"/>
</dbReference>
<dbReference type="GO" id="GO:0031267">
    <property type="term" value="F:small GTPase binding"/>
    <property type="evidence" value="ECO:0007669"/>
    <property type="project" value="InterPro"/>
</dbReference>
<reference evidence="16" key="3">
    <citation type="submission" date="2019-08" db="EMBL/GenBank/DDBJ databases">
        <authorList>
            <consortium name="Photinus pyralis genome working group"/>
            <person name="Fallon T.R."/>
            <person name="Sander Lower S.E."/>
            <person name="Weng J.-K."/>
        </authorList>
    </citation>
    <scope>NUCLEOTIDE SEQUENCE</scope>
    <source>
        <strain evidence="16">1611_PpyrPB1</strain>
        <tissue evidence="16">Whole body</tissue>
    </source>
</reference>
<keyword evidence="9" id="KW-0007">Acetylation</keyword>
<dbReference type="AlphaFoldDB" id="A0A1Y1NEM3"/>
<evidence type="ECO:0000256" key="4">
    <source>
        <dbReference type="ARBA" id="ARBA00022448"/>
    </source>
</evidence>
<keyword evidence="17" id="KW-1185">Reference proteome</keyword>
<evidence type="ECO:0000259" key="14">
    <source>
        <dbReference type="PROSITE" id="PS50166"/>
    </source>
</evidence>
<dbReference type="InterPro" id="IPR001494">
    <property type="entry name" value="Importin-beta_N"/>
</dbReference>
<keyword evidence="5" id="KW-0963">Cytoplasm</keyword>
<evidence type="ECO:0000256" key="12">
    <source>
        <dbReference type="ARBA" id="ARBA00072254"/>
    </source>
</evidence>
<dbReference type="SMART" id="SM00913">
    <property type="entry name" value="IBN_N"/>
    <property type="match status" value="1"/>
</dbReference>
<comment type="subunit">
    <text evidence="11">Interacts with UBE2E3 and RPL12.</text>
</comment>
<evidence type="ECO:0000256" key="1">
    <source>
        <dbReference type="ARBA" id="ARBA00004123"/>
    </source>
</evidence>
<sequence length="981" mass="113062">MDLGNAQAMVVEVLQRASSQNPELLKPAEAKLREWETQPGFYTVLLNIISSHSTDLNVRWIAVLYFKNGVDKYWRKNAPNGISELEKATLRQNLISNFSEPVNQIALQLAVLVSKVARIDCPREWPELFPTLLRGIEGSDSLIQHRSLLTFHHVVKTISSKRLPGDRRLFQEFTNSVYNFILYLWMNFTEAFLRDTSQNASAEVITINLEKALLTLRILRKLTVFGFYKPHQNPDCVTFLKLIFERARTALEYRKQLRGKGIYVLELCEKFIIHLTKILLNVLDTHPFSFVEFIQPTLEFAIYYIFTPAGAQYIYERFTIQCFNLIKGILLCVEYKPAKVPELTREPETLRAHQIKVEFFVTNTLTEMCRKLVSHYFLLKQDDLELWNSDPETFVNDEVGESWKYSLRPCMETVFVTIFHEFREVLGPVLLEMLQETNSIVLVDDLQGILKKDAVYNAFGLAAFDLYDHVNFDQWLTNTLVQELKVRHNNYRIIRRRIAWLLGNWAGIKLSLELRPILYDCIISLLSAEEDMAVRLTASTTLRLAIDDFEFNSEQFKPYLDPAFNLLFSLLKEVVECETKMHVLNVMTLILERVGQTVRPHTDALIFYLPRLWQESEEHNMLRCAIVSTLVQLVKALGSSSAELNPFLLPIIQLGTDVNQSAIVYLLEDSLELWLTVLENSASMTNELMQLFNNMPPLLEYSTENLRCCLIVTLVHLLLAPELVMKTYGLQIVTTCDGLISDLKYEGILMLTRLLETFVRALPQLGSETIKPILPRIFQLIYRDTDITPTILSMYLSILARVLLSSHTIFAETITAISQVHHCTEENVLESILDVWLSKMCNVSQTERRKLLGLALVNLLTTQSRAVMARFNGVMLNILEALNDTCKTDDNGVSVDSLVIIDGQNLGDFQEDTDGYYETDHDQRKRELLLSDPVHLIVLKDYFQSQLHQLRNQIGQSQYEQLLQMVDTDTLSQINEYYFPL</sequence>
<evidence type="ECO:0000313" key="15">
    <source>
        <dbReference type="EMBL" id="JAV95035.1"/>
    </source>
</evidence>
<evidence type="ECO:0000313" key="17">
    <source>
        <dbReference type="Proteomes" id="UP000327044"/>
    </source>
</evidence>
<organism evidence="15">
    <name type="scientific">Photinus pyralis</name>
    <name type="common">Common eastern firefly</name>
    <name type="synonym">Lampyris pyralis</name>
    <dbReference type="NCBI Taxonomy" id="7054"/>
    <lineage>
        <taxon>Eukaryota</taxon>
        <taxon>Metazoa</taxon>
        <taxon>Ecdysozoa</taxon>
        <taxon>Arthropoda</taxon>
        <taxon>Hexapoda</taxon>
        <taxon>Insecta</taxon>
        <taxon>Pterygota</taxon>
        <taxon>Neoptera</taxon>
        <taxon>Endopterygota</taxon>
        <taxon>Coleoptera</taxon>
        <taxon>Polyphaga</taxon>
        <taxon>Elateriformia</taxon>
        <taxon>Elateroidea</taxon>
        <taxon>Lampyridae</taxon>
        <taxon>Lampyrinae</taxon>
        <taxon>Photinus</taxon>
    </lineage>
</organism>
<comment type="subcellular location">
    <subcellularLocation>
        <location evidence="2">Cytoplasm</location>
    </subcellularLocation>
    <subcellularLocation>
        <location evidence="1">Nucleus</location>
    </subcellularLocation>
</comment>
<dbReference type="OrthoDB" id="361693at2759"/>
<dbReference type="FunFam" id="1.25.10.10:FF:000116">
    <property type="entry name" value="importin-11 isoform X1"/>
    <property type="match status" value="1"/>
</dbReference>
<dbReference type="GO" id="GO:0005635">
    <property type="term" value="C:nuclear envelope"/>
    <property type="evidence" value="ECO:0007669"/>
    <property type="project" value="TreeGrafter"/>
</dbReference>
<evidence type="ECO:0000256" key="10">
    <source>
        <dbReference type="ARBA" id="ARBA00023242"/>
    </source>
</evidence>
<evidence type="ECO:0000256" key="5">
    <source>
        <dbReference type="ARBA" id="ARBA00022490"/>
    </source>
</evidence>
<keyword evidence="8" id="KW-0653">Protein transport</keyword>
<dbReference type="EMBL" id="VVIM01000002">
    <property type="protein sequence ID" value="KAB0802021.1"/>
    <property type="molecule type" value="Genomic_DNA"/>
</dbReference>
<evidence type="ECO:0000256" key="6">
    <source>
        <dbReference type="ARBA" id="ARBA00022553"/>
    </source>
</evidence>
<reference evidence="16 17" key="2">
    <citation type="journal article" date="2018" name="Elife">
        <title>Firefly genomes illuminate parallel origins of bioluminescence in beetles.</title>
        <authorList>
            <person name="Fallon T.R."/>
            <person name="Lower S.E."/>
            <person name="Chang C.H."/>
            <person name="Bessho-Uehara M."/>
            <person name="Martin G.J."/>
            <person name="Bewick A.J."/>
            <person name="Behringer M."/>
            <person name="Debat H.J."/>
            <person name="Wong I."/>
            <person name="Day J.C."/>
            <person name="Suvorov A."/>
            <person name="Silva C.J."/>
            <person name="Stanger-Hall K.F."/>
            <person name="Hall D.W."/>
            <person name="Schmitz R.J."/>
            <person name="Nelson D.R."/>
            <person name="Lewis S.M."/>
            <person name="Shigenobu S."/>
            <person name="Bybee S.M."/>
            <person name="Larracuente A.M."/>
            <person name="Oba Y."/>
            <person name="Weng J.K."/>
        </authorList>
    </citation>
    <scope>NUCLEOTIDE SEQUENCE [LARGE SCALE GENOMIC DNA]</scope>
    <source>
        <strain evidence="16">1611_PpyrPB1</strain>
        <tissue evidence="16">Whole body</tissue>
    </source>
</reference>
<accession>A0A1Y1NEM3</accession>
<dbReference type="Proteomes" id="UP000327044">
    <property type="component" value="Unassembled WGS sequence"/>
</dbReference>
<evidence type="ECO:0000256" key="9">
    <source>
        <dbReference type="ARBA" id="ARBA00022990"/>
    </source>
</evidence>
<dbReference type="InParanoid" id="A0A1Y1NEM3"/>
<dbReference type="PANTHER" id="PTHR10997">
    <property type="entry name" value="IMPORTIN-7, 8, 11"/>
    <property type="match status" value="1"/>
</dbReference>
<name>A0A1Y1NEM3_PHOPY</name>
<keyword evidence="7" id="KW-0677">Repeat</keyword>
<dbReference type="SUPFAM" id="SSF48371">
    <property type="entry name" value="ARM repeat"/>
    <property type="match status" value="1"/>
</dbReference>
<keyword evidence="4" id="KW-0813">Transport</keyword>
<dbReference type="GO" id="GO:0006606">
    <property type="term" value="P:protein import into nucleus"/>
    <property type="evidence" value="ECO:0007669"/>
    <property type="project" value="TreeGrafter"/>
</dbReference>
<dbReference type="Gene3D" id="1.25.10.10">
    <property type="entry name" value="Leucine-rich Repeat Variant"/>
    <property type="match status" value="1"/>
</dbReference>
<dbReference type="EMBL" id="GEZM01007627">
    <property type="protein sequence ID" value="JAV95036.1"/>
    <property type="molecule type" value="Transcribed_RNA"/>
</dbReference>